<protein>
    <recommendedName>
        <fullName evidence="2">DNA-directed RNA polymerase</fullName>
        <ecNumber evidence="2">2.7.7.6</ecNumber>
    </recommendedName>
</protein>
<comment type="catalytic activity">
    <reaction evidence="8">
        <text>RNA(n) + a ribonucleoside 5'-triphosphate = RNA(n+1) + diphosphate</text>
        <dbReference type="Rhea" id="RHEA:21248"/>
        <dbReference type="Rhea" id="RHEA-COMP:14527"/>
        <dbReference type="Rhea" id="RHEA-COMP:17342"/>
        <dbReference type="ChEBI" id="CHEBI:33019"/>
        <dbReference type="ChEBI" id="CHEBI:61557"/>
        <dbReference type="ChEBI" id="CHEBI:140395"/>
        <dbReference type="EC" id="2.7.7.6"/>
    </reaction>
</comment>
<keyword evidence="3" id="KW-0240">DNA-directed RNA polymerase</keyword>
<dbReference type="InterPro" id="IPR043502">
    <property type="entry name" value="DNA/RNA_pol_sf"/>
</dbReference>
<dbReference type="SMART" id="SM01311">
    <property type="entry name" value="RPOL_N"/>
    <property type="match status" value="1"/>
</dbReference>
<comment type="similarity">
    <text evidence="1">Belongs to the phage and mitochondrial RNA polymerase family.</text>
</comment>
<dbReference type="eggNOG" id="KOG1038">
    <property type="taxonomic scope" value="Eukaryota"/>
</dbReference>
<evidence type="ECO:0000256" key="3">
    <source>
        <dbReference type="ARBA" id="ARBA00022478"/>
    </source>
</evidence>
<proteinExistence type="inferred from homology"/>
<evidence type="ECO:0000313" key="11">
    <source>
        <dbReference type="EnsemblMetazoa" id="SMAR005591-PA"/>
    </source>
</evidence>
<organism evidence="11 12">
    <name type="scientific">Strigamia maritima</name>
    <name type="common">European centipede</name>
    <name type="synonym">Geophilus maritimus</name>
    <dbReference type="NCBI Taxonomy" id="126957"/>
    <lineage>
        <taxon>Eukaryota</taxon>
        <taxon>Metazoa</taxon>
        <taxon>Ecdysozoa</taxon>
        <taxon>Arthropoda</taxon>
        <taxon>Myriapoda</taxon>
        <taxon>Chilopoda</taxon>
        <taxon>Pleurostigmophora</taxon>
        <taxon>Geophilomorpha</taxon>
        <taxon>Linotaeniidae</taxon>
        <taxon>Strigamia</taxon>
    </lineage>
</organism>
<dbReference type="EC" id="2.7.7.6" evidence="2"/>
<keyword evidence="5" id="KW-0548">Nucleotidyltransferase</keyword>
<accession>T1IWM0</accession>
<dbReference type="InterPro" id="IPR037159">
    <property type="entry name" value="RNA_POL_N_sf"/>
</dbReference>
<keyword evidence="7" id="KW-0804">Transcription</keyword>
<dbReference type="AlphaFoldDB" id="T1IWM0"/>
<dbReference type="Pfam" id="PF00940">
    <property type="entry name" value="RNA_pol"/>
    <property type="match status" value="1"/>
</dbReference>
<dbReference type="Pfam" id="PF14700">
    <property type="entry name" value="RPOL_N"/>
    <property type="match status" value="1"/>
</dbReference>
<dbReference type="InterPro" id="IPR002885">
    <property type="entry name" value="PPR_rpt"/>
</dbReference>
<dbReference type="Gene3D" id="1.25.40.10">
    <property type="entry name" value="Tetratricopeptide repeat domain"/>
    <property type="match status" value="1"/>
</dbReference>
<sequence length="1067" mass="124185">MLKQRLFFRLDKLIRQDAFNMRNKIARQSCHDCITFMQRNYTKTPEEERFKITKTGQNGCGDVKFYSSYTRLTRKPLIEYQQGVKSLIYDEMDVLSFLDICINSDMTSLAYKSLCYYHENGSVKDICVYNCLLEAYAAEGNWNSFENVMKMISNGNVKPNLQTYIYAIECAYRADKNQLINTILNEIKSNGFDVNNLFIQCNLMGDQREVVLKAIRSQLADFEPTKRTLSQTYTNNLLQSLDKSLPNDEIYNPLGLHEDASNLKYLAEKEIEEQIRGYKRIPRVDHTPEFCKENEELIKKIKEYESKWIKEMLLMFQNKLNEYRKFHDESDGKICLFPYLSALKPEEVVDLMFQNFVSLTFVPVASDISILHEKLGFSVMDKYFLQNNIKSDTFKCTRKLYNEFCNYFVNPKLTSQFTGRQYWNFLKEKYSEELERSEIKWPQGVLTQIGEIMFSIMTKVIQIDWNFLENNTGSYQKQEILYMFYVLHILSPFVYNNREYNGIERIEIKTNFSARKYFGLVNAGEFKLNLGDFPMLSPPIPWTSMSFGGYILNHRFSDRAFLRVNEAKQEYHLRKSNVRNLFPYFDAANNLAESPWRINKKILDTLLEVFNNWDNPAMDGFTSYQTETNKQMTKLLFGVKQAKSFDTKVFHWLTKLSVANELRDSVFWFPHFIDFRGRSDADRGLLIFARGEPLGKDGLDWLKLQLISLTDGSRNKTSLKDRIEYCDELLPEIMDSADNPLKGNGWWKTSSKPWQTLACCIEITSAIRSPDPQSYVCHLPVHQDGYCNGLQHFAALGRDLETAREVNLAPNKTPKDLYSKITDNIEEMRKKDAAKGNRFARSLEGIVTRQFVKMPLLMMVYDINLEGTLFHVSDQLKDISTFPYDQRKLASQYFVDKLWTFFQAEFPKVNEIQNWISDCAKHISQTHSQPVKWVTPIGLPVVQQYYEIGKPFGKKTLYKAATKALNVQKQSSGFPANFIQSLDASHMVLTSLFCRRHGIAFVSIHDSFWSHPSRAAQMNKICREQFVALHSEPLLESLSQHSGLEEQSTLQEVLSKVPLKGSFDLKK</sequence>
<evidence type="ECO:0000256" key="7">
    <source>
        <dbReference type="ARBA" id="ARBA00023163"/>
    </source>
</evidence>
<name>T1IWM0_STRMM</name>
<dbReference type="Proteomes" id="UP000014500">
    <property type="component" value="Unassembled WGS sequence"/>
</dbReference>
<dbReference type="GO" id="GO:0003899">
    <property type="term" value="F:DNA-directed RNA polymerase activity"/>
    <property type="evidence" value="ECO:0007669"/>
    <property type="project" value="UniProtKB-EC"/>
</dbReference>
<keyword evidence="12" id="KW-1185">Reference proteome</keyword>
<dbReference type="InterPro" id="IPR011990">
    <property type="entry name" value="TPR-like_helical_dom_sf"/>
</dbReference>
<dbReference type="PANTHER" id="PTHR10102">
    <property type="entry name" value="DNA-DIRECTED RNA POLYMERASE, MITOCHONDRIAL"/>
    <property type="match status" value="1"/>
</dbReference>
<keyword evidence="6" id="KW-0809">Transit peptide</keyword>
<dbReference type="GO" id="GO:0071897">
    <property type="term" value="P:DNA biosynthetic process"/>
    <property type="evidence" value="ECO:0007669"/>
    <property type="project" value="UniProtKB-ARBA"/>
</dbReference>
<evidence type="ECO:0000259" key="10">
    <source>
        <dbReference type="SMART" id="SM01311"/>
    </source>
</evidence>
<dbReference type="Gene3D" id="1.10.287.280">
    <property type="match status" value="1"/>
</dbReference>
<feature type="repeat" description="PPR" evidence="9">
    <location>
        <begin position="125"/>
        <end position="159"/>
    </location>
</feature>
<dbReference type="GO" id="GO:0006390">
    <property type="term" value="P:mitochondrial transcription"/>
    <property type="evidence" value="ECO:0007669"/>
    <property type="project" value="TreeGrafter"/>
</dbReference>
<dbReference type="STRING" id="126957.T1IWM0"/>
<dbReference type="Gene3D" id="1.10.1320.10">
    <property type="entry name" value="DNA-directed RNA polymerase, N-terminal domain"/>
    <property type="match status" value="1"/>
</dbReference>
<evidence type="ECO:0000256" key="1">
    <source>
        <dbReference type="ARBA" id="ARBA00009493"/>
    </source>
</evidence>
<dbReference type="SUPFAM" id="SSF56672">
    <property type="entry name" value="DNA/RNA polymerases"/>
    <property type="match status" value="1"/>
</dbReference>
<reference evidence="12" key="1">
    <citation type="submission" date="2011-05" db="EMBL/GenBank/DDBJ databases">
        <authorList>
            <person name="Richards S.R."/>
            <person name="Qu J."/>
            <person name="Jiang H."/>
            <person name="Jhangiani S.N."/>
            <person name="Agravi P."/>
            <person name="Goodspeed R."/>
            <person name="Gross S."/>
            <person name="Mandapat C."/>
            <person name="Jackson L."/>
            <person name="Mathew T."/>
            <person name="Pu L."/>
            <person name="Thornton R."/>
            <person name="Saada N."/>
            <person name="Wilczek-Boney K.B."/>
            <person name="Lee S."/>
            <person name="Kovar C."/>
            <person name="Wu Y."/>
            <person name="Scherer S.E."/>
            <person name="Worley K.C."/>
            <person name="Muzny D.M."/>
            <person name="Gibbs R."/>
        </authorList>
    </citation>
    <scope>NUCLEOTIDE SEQUENCE</scope>
    <source>
        <strain evidence="12">Brora</strain>
    </source>
</reference>
<dbReference type="GO" id="GO:0034245">
    <property type="term" value="C:mitochondrial DNA-directed RNA polymerase complex"/>
    <property type="evidence" value="ECO:0007669"/>
    <property type="project" value="TreeGrafter"/>
</dbReference>
<reference evidence="11" key="2">
    <citation type="submission" date="2015-02" db="UniProtKB">
        <authorList>
            <consortium name="EnsemblMetazoa"/>
        </authorList>
    </citation>
    <scope>IDENTIFICATION</scope>
</reference>
<dbReference type="EnsemblMetazoa" id="SMAR005591-RA">
    <property type="protein sequence ID" value="SMAR005591-PA"/>
    <property type="gene ID" value="SMAR005591"/>
</dbReference>
<dbReference type="InterPro" id="IPR029262">
    <property type="entry name" value="RPOL_N"/>
</dbReference>
<evidence type="ECO:0000256" key="2">
    <source>
        <dbReference type="ARBA" id="ARBA00012418"/>
    </source>
</evidence>
<dbReference type="PROSITE" id="PS51375">
    <property type="entry name" value="PPR"/>
    <property type="match status" value="1"/>
</dbReference>
<dbReference type="Gene3D" id="1.10.150.20">
    <property type="entry name" value="5' to 3' exonuclease, C-terminal subdomain"/>
    <property type="match status" value="1"/>
</dbReference>
<dbReference type="InterPro" id="IPR002092">
    <property type="entry name" value="DNA-dir_Rpol_phage-type"/>
</dbReference>
<feature type="domain" description="DNA-directed RNA polymerase N-terminal" evidence="10">
    <location>
        <begin position="268"/>
        <end position="593"/>
    </location>
</feature>
<dbReference type="GO" id="GO:0001018">
    <property type="term" value="F:mitochondrial promoter sequence-specific DNA binding"/>
    <property type="evidence" value="ECO:0007669"/>
    <property type="project" value="TreeGrafter"/>
</dbReference>
<evidence type="ECO:0000256" key="4">
    <source>
        <dbReference type="ARBA" id="ARBA00022679"/>
    </source>
</evidence>
<dbReference type="HOGENOM" id="CLU_003364_2_0_1"/>
<evidence type="ECO:0000256" key="6">
    <source>
        <dbReference type="ARBA" id="ARBA00022946"/>
    </source>
</evidence>
<dbReference type="FunFam" id="1.10.287.280:FF:000001">
    <property type="entry name" value="DNA-directed RNA polymerase"/>
    <property type="match status" value="1"/>
</dbReference>
<evidence type="ECO:0000313" key="12">
    <source>
        <dbReference type="Proteomes" id="UP000014500"/>
    </source>
</evidence>
<dbReference type="InterPro" id="IPR046950">
    <property type="entry name" value="DNA-dir_Rpol_C_phage-type"/>
</dbReference>
<dbReference type="EMBL" id="JH431624">
    <property type="status" value="NOT_ANNOTATED_CDS"/>
    <property type="molecule type" value="Genomic_DNA"/>
</dbReference>
<dbReference type="PANTHER" id="PTHR10102:SF0">
    <property type="entry name" value="DNA-DIRECTED RNA POLYMERASE, MITOCHONDRIAL"/>
    <property type="match status" value="1"/>
</dbReference>
<evidence type="ECO:0000256" key="5">
    <source>
        <dbReference type="ARBA" id="ARBA00022695"/>
    </source>
</evidence>
<evidence type="ECO:0000256" key="9">
    <source>
        <dbReference type="PROSITE-ProRule" id="PRU00708"/>
    </source>
</evidence>
<dbReference type="PhylomeDB" id="T1IWM0"/>
<evidence type="ECO:0000256" key="8">
    <source>
        <dbReference type="ARBA" id="ARBA00048552"/>
    </source>
</evidence>
<keyword evidence="4" id="KW-0808">Transferase</keyword>